<gene>
    <name evidence="1" type="ORF">SPHINGO391_490157</name>
</gene>
<sequence>MGVECGDDGLGGELVVHFFTFSPPAREGSGEGVAATEGVGGVYVSPSPDPSRKREGNYEVESIVSTVRRSLV</sequence>
<evidence type="ECO:0000313" key="2">
    <source>
        <dbReference type="Proteomes" id="UP000326857"/>
    </source>
</evidence>
<accession>A0A5E8A4W8</accession>
<evidence type="ECO:0000313" key="1">
    <source>
        <dbReference type="EMBL" id="VVT26466.1"/>
    </source>
</evidence>
<proteinExistence type="predicted"/>
<dbReference type="EMBL" id="CABVLI010000044">
    <property type="protein sequence ID" value="VVT26466.1"/>
    <property type="molecule type" value="Genomic_DNA"/>
</dbReference>
<protein>
    <submittedName>
        <fullName evidence="1">Uncharacterized protein</fullName>
    </submittedName>
</protein>
<organism evidence="1 2">
    <name type="scientific">Sphingomonas aurantiaca</name>
    <dbReference type="NCBI Taxonomy" id="185949"/>
    <lineage>
        <taxon>Bacteria</taxon>
        <taxon>Pseudomonadati</taxon>
        <taxon>Pseudomonadota</taxon>
        <taxon>Alphaproteobacteria</taxon>
        <taxon>Sphingomonadales</taxon>
        <taxon>Sphingomonadaceae</taxon>
        <taxon>Sphingomonas</taxon>
    </lineage>
</organism>
<dbReference type="AlphaFoldDB" id="A0A5E8A4W8"/>
<reference evidence="1 2" key="1">
    <citation type="submission" date="2019-09" db="EMBL/GenBank/DDBJ databases">
        <authorList>
            <person name="Dittami M. S."/>
        </authorList>
    </citation>
    <scope>NUCLEOTIDE SEQUENCE [LARGE SCALE GENOMIC DNA]</scope>
    <source>
        <strain evidence="1">SPHINGO391</strain>
    </source>
</reference>
<name>A0A5E8A4W8_9SPHN</name>
<dbReference type="Proteomes" id="UP000326857">
    <property type="component" value="Unassembled WGS sequence"/>
</dbReference>